<reference evidence="3 4" key="1">
    <citation type="journal article" date="2020" name="Cell">
        <title>Large-Scale Comparative Analyses of Tick Genomes Elucidate Their Genetic Diversity and Vector Capacities.</title>
        <authorList>
            <consortium name="Tick Genome and Microbiome Consortium (TIGMIC)"/>
            <person name="Jia N."/>
            <person name="Wang J."/>
            <person name="Shi W."/>
            <person name="Du L."/>
            <person name="Sun Y."/>
            <person name="Zhan W."/>
            <person name="Jiang J.F."/>
            <person name="Wang Q."/>
            <person name="Zhang B."/>
            <person name="Ji P."/>
            <person name="Bell-Sakyi L."/>
            <person name="Cui X.M."/>
            <person name="Yuan T.T."/>
            <person name="Jiang B.G."/>
            <person name="Yang W.F."/>
            <person name="Lam T.T."/>
            <person name="Chang Q.C."/>
            <person name="Ding S.J."/>
            <person name="Wang X.J."/>
            <person name="Zhu J.G."/>
            <person name="Ruan X.D."/>
            <person name="Zhao L."/>
            <person name="Wei J.T."/>
            <person name="Ye R.Z."/>
            <person name="Que T.C."/>
            <person name="Du C.H."/>
            <person name="Zhou Y.H."/>
            <person name="Cheng J.X."/>
            <person name="Dai P.F."/>
            <person name="Guo W.B."/>
            <person name="Han X.H."/>
            <person name="Huang E.J."/>
            <person name="Li L.F."/>
            <person name="Wei W."/>
            <person name="Gao Y.C."/>
            <person name="Liu J.Z."/>
            <person name="Shao H.Z."/>
            <person name="Wang X."/>
            <person name="Wang C.C."/>
            <person name="Yang T.C."/>
            <person name="Huo Q.B."/>
            <person name="Li W."/>
            <person name="Chen H.Y."/>
            <person name="Chen S.E."/>
            <person name="Zhou L.G."/>
            <person name="Ni X.B."/>
            <person name="Tian J.H."/>
            <person name="Sheng Y."/>
            <person name="Liu T."/>
            <person name="Pan Y.S."/>
            <person name="Xia L.Y."/>
            <person name="Li J."/>
            <person name="Zhao F."/>
            <person name="Cao W.C."/>
        </authorList>
    </citation>
    <scope>NUCLEOTIDE SEQUENCE [LARGE SCALE GENOMIC DNA]</scope>
    <source>
        <strain evidence="3">HaeL-2018</strain>
    </source>
</reference>
<dbReference type="AlphaFoldDB" id="A0A9J6GSV1"/>
<keyword evidence="4" id="KW-1185">Reference proteome</keyword>
<feature type="region of interest" description="Disordered" evidence="1">
    <location>
        <begin position="1"/>
        <end position="21"/>
    </location>
</feature>
<sequence length="258" mass="28313">MKDPDKPATATTYGTVQKSPKNIHSTSIRQFTCEPCDTFSKSDYKNEKTEPVLQSNKSVHMLPPAADLLPPLPNSEQHGSIDGIVRQTLVLLQTPCFYVILISMLACDFTFQIFNSTIVDYARDKGLSLNKGAQLAACSSAGCICGQVLIPFLFDKLTGSRCTPAALSFGVLSACFIIMPCLVDFVATSVLTFVTGIQQGYIRNLKPVLTADYLGTHLVAVSWAVMGLIALPLTFLSLRLWVSRYHCNFLFSSYYDIT</sequence>
<protein>
    <recommendedName>
        <fullName evidence="5">Monocarboxylate transporter</fullName>
    </recommendedName>
</protein>
<evidence type="ECO:0000313" key="3">
    <source>
        <dbReference type="EMBL" id="KAH9377519.1"/>
    </source>
</evidence>
<evidence type="ECO:0008006" key="5">
    <source>
        <dbReference type="Google" id="ProtNLM"/>
    </source>
</evidence>
<name>A0A9J6GSV1_HAELO</name>
<accession>A0A9J6GSV1</accession>
<dbReference type="Proteomes" id="UP000821853">
    <property type="component" value="Unassembled WGS sequence"/>
</dbReference>
<keyword evidence="2" id="KW-0812">Transmembrane</keyword>
<feature type="transmembrane region" description="Helical" evidence="2">
    <location>
        <begin position="214"/>
        <end position="236"/>
    </location>
</feature>
<dbReference type="EMBL" id="JABSTR010000008">
    <property type="protein sequence ID" value="KAH9377519.1"/>
    <property type="molecule type" value="Genomic_DNA"/>
</dbReference>
<dbReference type="SUPFAM" id="SSF103473">
    <property type="entry name" value="MFS general substrate transporter"/>
    <property type="match status" value="1"/>
</dbReference>
<dbReference type="VEuPathDB" id="VectorBase:HLOH_063969"/>
<feature type="compositionally biased region" description="Polar residues" evidence="1">
    <location>
        <begin position="9"/>
        <end position="21"/>
    </location>
</feature>
<proteinExistence type="predicted"/>
<dbReference type="Gene3D" id="1.20.1250.20">
    <property type="entry name" value="MFS general substrate transporter like domains"/>
    <property type="match status" value="1"/>
</dbReference>
<gene>
    <name evidence="3" type="ORF">HPB48_013030</name>
</gene>
<feature type="transmembrane region" description="Helical" evidence="2">
    <location>
        <begin position="134"/>
        <end position="154"/>
    </location>
</feature>
<dbReference type="OrthoDB" id="6435476at2759"/>
<evidence type="ECO:0000256" key="1">
    <source>
        <dbReference type="SAM" id="MobiDB-lite"/>
    </source>
</evidence>
<keyword evidence="2" id="KW-1133">Transmembrane helix</keyword>
<comment type="caution">
    <text evidence="3">The sequence shown here is derived from an EMBL/GenBank/DDBJ whole genome shotgun (WGS) entry which is preliminary data.</text>
</comment>
<feature type="transmembrane region" description="Helical" evidence="2">
    <location>
        <begin position="166"/>
        <end position="194"/>
    </location>
</feature>
<dbReference type="InterPro" id="IPR036259">
    <property type="entry name" value="MFS_trans_sf"/>
</dbReference>
<evidence type="ECO:0000256" key="2">
    <source>
        <dbReference type="SAM" id="Phobius"/>
    </source>
</evidence>
<evidence type="ECO:0000313" key="4">
    <source>
        <dbReference type="Proteomes" id="UP000821853"/>
    </source>
</evidence>
<keyword evidence="2" id="KW-0472">Membrane</keyword>
<feature type="transmembrane region" description="Helical" evidence="2">
    <location>
        <begin position="96"/>
        <end position="114"/>
    </location>
</feature>
<organism evidence="3 4">
    <name type="scientific">Haemaphysalis longicornis</name>
    <name type="common">Bush tick</name>
    <dbReference type="NCBI Taxonomy" id="44386"/>
    <lineage>
        <taxon>Eukaryota</taxon>
        <taxon>Metazoa</taxon>
        <taxon>Ecdysozoa</taxon>
        <taxon>Arthropoda</taxon>
        <taxon>Chelicerata</taxon>
        <taxon>Arachnida</taxon>
        <taxon>Acari</taxon>
        <taxon>Parasitiformes</taxon>
        <taxon>Ixodida</taxon>
        <taxon>Ixodoidea</taxon>
        <taxon>Ixodidae</taxon>
        <taxon>Haemaphysalinae</taxon>
        <taxon>Haemaphysalis</taxon>
    </lineage>
</organism>